<dbReference type="GO" id="GO:0004497">
    <property type="term" value="F:monooxygenase activity"/>
    <property type="evidence" value="ECO:0000318"/>
    <property type="project" value="GO_Central"/>
</dbReference>
<evidence type="ECO:0000313" key="2">
    <source>
        <dbReference type="RefSeq" id="XP_016462362.1"/>
    </source>
</evidence>
<dbReference type="GO" id="GO:0020037">
    <property type="term" value="F:heme binding"/>
    <property type="evidence" value="ECO:0007669"/>
    <property type="project" value="InterPro"/>
</dbReference>
<proteinExistence type="predicted"/>
<dbReference type="InterPro" id="IPR001128">
    <property type="entry name" value="Cyt_P450"/>
</dbReference>
<name>A0A1S3ZDM9_TOBAC</name>
<dbReference type="GO" id="GO:0016705">
    <property type="term" value="F:oxidoreductase activity, acting on paired donors, with incorporation or reduction of molecular oxygen"/>
    <property type="evidence" value="ECO:0007669"/>
    <property type="project" value="InterPro"/>
</dbReference>
<reference evidence="2" key="1">
    <citation type="submission" date="2025-08" db="UniProtKB">
        <authorList>
            <consortium name="RefSeq"/>
        </authorList>
    </citation>
    <scope>IDENTIFICATION</scope>
</reference>
<dbReference type="SUPFAM" id="SSF48264">
    <property type="entry name" value="Cytochrome P450"/>
    <property type="match status" value="1"/>
</dbReference>
<accession>A0A1S3ZDM9</accession>
<protein>
    <submittedName>
        <fullName evidence="2">Cytochrome P450 71A1-like</fullName>
    </submittedName>
</protein>
<dbReference type="Gene3D" id="1.10.630.10">
    <property type="entry name" value="Cytochrome P450"/>
    <property type="match status" value="1"/>
</dbReference>
<dbReference type="PRINTS" id="PR00385">
    <property type="entry name" value="P450"/>
</dbReference>
<dbReference type="OMA" id="EMINQHE"/>
<dbReference type="PANTHER" id="PTHR47952">
    <property type="entry name" value="TRYPTAMINE 5-HYDROXYLASE"/>
    <property type="match status" value="1"/>
</dbReference>
<dbReference type="PRINTS" id="PR00463">
    <property type="entry name" value="EP450I"/>
</dbReference>
<dbReference type="OrthoDB" id="2789670at2759"/>
<evidence type="ECO:0000256" key="1">
    <source>
        <dbReference type="ARBA" id="ARBA00023002"/>
    </source>
</evidence>
<dbReference type="Pfam" id="PF00067">
    <property type="entry name" value="p450"/>
    <property type="match status" value="1"/>
</dbReference>
<dbReference type="GO" id="GO:0006587">
    <property type="term" value="P:serotonin biosynthetic process from tryptophan"/>
    <property type="evidence" value="ECO:0000318"/>
    <property type="project" value="GO_Central"/>
</dbReference>
<dbReference type="InterPro" id="IPR002401">
    <property type="entry name" value="Cyt_P450_E_grp-I"/>
</dbReference>
<dbReference type="PANTHER" id="PTHR47952:SF1">
    <property type="entry name" value="TRYPTAMINE 5-HYDROXYLASE"/>
    <property type="match status" value="1"/>
</dbReference>
<dbReference type="SMR" id="A0A1S3ZDM9"/>
<dbReference type="GO" id="GO:0005789">
    <property type="term" value="C:endoplasmic reticulum membrane"/>
    <property type="evidence" value="ECO:0000318"/>
    <property type="project" value="GO_Central"/>
</dbReference>
<dbReference type="AlphaFoldDB" id="A0A1S3ZDM9"/>
<gene>
    <name evidence="2" type="primary">LOC107785548</name>
</gene>
<keyword evidence="1" id="KW-0560">Oxidoreductase</keyword>
<dbReference type="KEGG" id="nta:107785548"/>
<dbReference type="RefSeq" id="XP_016462362.1">
    <property type="nucleotide sequence ID" value="XM_016606876.1"/>
</dbReference>
<dbReference type="InterPro" id="IPR036396">
    <property type="entry name" value="Cyt_P450_sf"/>
</dbReference>
<organism evidence="2">
    <name type="scientific">Nicotiana tabacum</name>
    <name type="common">Common tobacco</name>
    <dbReference type="NCBI Taxonomy" id="4097"/>
    <lineage>
        <taxon>Eukaryota</taxon>
        <taxon>Viridiplantae</taxon>
        <taxon>Streptophyta</taxon>
        <taxon>Embryophyta</taxon>
        <taxon>Tracheophyta</taxon>
        <taxon>Spermatophyta</taxon>
        <taxon>Magnoliopsida</taxon>
        <taxon>eudicotyledons</taxon>
        <taxon>Gunneridae</taxon>
        <taxon>Pentapetalae</taxon>
        <taxon>asterids</taxon>
        <taxon>lamiids</taxon>
        <taxon>Solanales</taxon>
        <taxon>Solanaceae</taxon>
        <taxon>Nicotianoideae</taxon>
        <taxon>Nicotianeae</taxon>
        <taxon>Nicotiana</taxon>
    </lineage>
</organism>
<dbReference type="PaxDb" id="4097-A0A1S3ZDM9"/>
<sequence length="126" mass="14354">MENVKAIILNMFAAGTDSTFITLDWAMTELLMNPKAMESAQAEVRSVVGKRSFVSEIDLPQLNYIKAIIKEVFRLHPPDPLLIPRESTEEITIEGYIMPPKTRFFINAWAIEKDPDTWENPDVFGP</sequence>
<dbReference type="STRING" id="4097.A0A1S3ZDM9"/>
<dbReference type="GO" id="GO:0005506">
    <property type="term" value="F:iron ion binding"/>
    <property type="evidence" value="ECO:0007669"/>
    <property type="project" value="InterPro"/>
</dbReference>